<dbReference type="Pfam" id="PF00583">
    <property type="entry name" value="Acetyltransf_1"/>
    <property type="match status" value="1"/>
</dbReference>
<dbReference type="SUPFAM" id="SSF55729">
    <property type="entry name" value="Acyl-CoA N-acyltransferases (Nat)"/>
    <property type="match status" value="1"/>
</dbReference>
<comment type="caution">
    <text evidence="2">The sequence shown here is derived from an EMBL/GenBank/DDBJ whole genome shotgun (WGS) entry which is preliminary data.</text>
</comment>
<dbReference type="AlphaFoldDB" id="A0A3M7PB17"/>
<evidence type="ECO:0000313" key="3">
    <source>
        <dbReference type="Proteomes" id="UP000276133"/>
    </source>
</evidence>
<feature type="domain" description="N-acetyltransferase" evidence="1">
    <location>
        <begin position="1"/>
        <end position="151"/>
    </location>
</feature>
<dbReference type="InterPro" id="IPR000182">
    <property type="entry name" value="GNAT_dom"/>
</dbReference>
<sequence length="157" mass="18162">MYFCWISWIQEILESDISFQHANKTYKKDKNVFFTAFHSSNALAGFAGLLIDKEKNVFTDSIVSTLKENEALLIRVCTLPKYQKNGIAKACISKCIEFAKENNVTVIKLVSTSHQIGSIELYKRFGFTVEKIEPYNKFFEFDIYLMKLVLNDNFCLI</sequence>
<reference evidence="2 3" key="1">
    <citation type="journal article" date="2018" name="Sci. Rep.">
        <title>Genomic signatures of local adaptation to the degree of environmental predictability in rotifers.</title>
        <authorList>
            <person name="Franch-Gras L."/>
            <person name="Hahn C."/>
            <person name="Garcia-Roger E.M."/>
            <person name="Carmona M.J."/>
            <person name="Serra M."/>
            <person name="Gomez A."/>
        </authorList>
    </citation>
    <scope>NUCLEOTIDE SEQUENCE [LARGE SCALE GENOMIC DNA]</scope>
    <source>
        <strain evidence="2">HYR1</strain>
    </source>
</reference>
<name>A0A3M7PB17_BRAPC</name>
<evidence type="ECO:0000313" key="2">
    <source>
        <dbReference type="EMBL" id="RMZ96296.1"/>
    </source>
</evidence>
<dbReference type="Proteomes" id="UP000276133">
    <property type="component" value="Unassembled WGS sequence"/>
</dbReference>
<evidence type="ECO:0000259" key="1">
    <source>
        <dbReference type="PROSITE" id="PS51186"/>
    </source>
</evidence>
<dbReference type="InterPro" id="IPR016181">
    <property type="entry name" value="Acyl_CoA_acyltransferase"/>
</dbReference>
<protein>
    <submittedName>
        <fullName evidence="2">GNAT family N-acetyltransferase</fullName>
    </submittedName>
</protein>
<keyword evidence="3" id="KW-1185">Reference proteome</keyword>
<dbReference type="GO" id="GO:0016747">
    <property type="term" value="F:acyltransferase activity, transferring groups other than amino-acyl groups"/>
    <property type="evidence" value="ECO:0007669"/>
    <property type="project" value="InterPro"/>
</dbReference>
<dbReference type="Gene3D" id="3.40.630.30">
    <property type="match status" value="1"/>
</dbReference>
<dbReference type="EMBL" id="REGN01012289">
    <property type="protein sequence ID" value="RMZ96296.1"/>
    <property type="molecule type" value="Genomic_DNA"/>
</dbReference>
<gene>
    <name evidence="2" type="ORF">BpHYR1_001001</name>
</gene>
<proteinExistence type="predicted"/>
<dbReference type="CDD" id="cd04301">
    <property type="entry name" value="NAT_SF"/>
    <property type="match status" value="1"/>
</dbReference>
<accession>A0A3M7PB17</accession>
<dbReference type="OrthoDB" id="9985577at2759"/>
<dbReference type="PROSITE" id="PS51186">
    <property type="entry name" value="GNAT"/>
    <property type="match status" value="1"/>
</dbReference>
<organism evidence="2 3">
    <name type="scientific">Brachionus plicatilis</name>
    <name type="common">Marine rotifer</name>
    <name type="synonym">Brachionus muelleri</name>
    <dbReference type="NCBI Taxonomy" id="10195"/>
    <lineage>
        <taxon>Eukaryota</taxon>
        <taxon>Metazoa</taxon>
        <taxon>Spiralia</taxon>
        <taxon>Gnathifera</taxon>
        <taxon>Rotifera</taxon>
        <taxon>Eurotatoria</taxon>
        <taxon>Monogononta</taxon>
        <taxon>Pseudotrocha</taxon>
        <taxon>Ploima</taxon>
        <taxon>Brachionidae</taxon>
        <taxon>Brachionus</taxon>
    </lineage>
</organism>
<keyword evidence="2" id="KW-0808">Transferase</keyword>